<feature type="compositionally biased region" description="Basic residues" evidence="1">
    <location>
        <begin position="1"/>
        <end position="13"/>
    </location>
</feature>
<proteinExistence type="predicted"/>
<dbReference type="EMBL" id="QJVJ01000004">
    <property type="protein sequence ID" value="PYI54961.1"/>
    <property type="molecule type" value="Genomic_DNA"/>
</dbReference>
<feature type="region of interest" description="Disordered" evidence="1">
    <location>
        <begin position="1"/>
        <end position="20"/>
    </location>
</feature>
<accession>A0A2V5K6F9</accession>
<organism evidence="2 3">
    <name type="scientific">Paenibacillus flagellatus</name>
    <dbReference type="NCBI Taxonomy" id="2211139"/>
    <lineage>
        <taxon>Bacteria</taxon>
        <taxon>Bacillati</taxon>
        <taxon>Bacillota</taxon>
        <taxon>Bacilli</taxon>
        <taxon>Bacillales</taxon>
        <taxon>Paenibacillaceae</taxon>
        <taxon>Paenibacillus</taxon>
    </lineage>
</organism>
<dbReference type="Proteomes" id="UP000247476">
    <property type="component" value="Unassembled WGS sequence"/>
</dbReference>
<evidence type="ECO:0000313" key="3">
    <source>
        <dbReference type="Proteomes" id="UP000247476"/>
    </source>
</evidence>
<reference evidence="2 3" key="1">
    <citation type="submission" date="2018-05" db="EMBL/GenBank/DDBJ databases">
        <title>Paenibacillus flagellatus sp. nov., isolated from selenium mineral soil.</title>
        <authorList>
            <person name="Dai X."/>
        </authorList>
    </citation>
    <scope>NUCLEOTIDE SEQUENCE [LARGE SCALE GENOMIC DNA]</scope>
    <source>
        <strain evidence="2 3">DXL2</strain>
    </source>
</reference>
<sequence>MTRTHRTYGKPRRLGPGGRGFALSARLIGRTAEAADDSRLRRFGDPARASPVERKGRSDSFRDDILFCNGSDGMV</sequence>
<evidence type="ECO:0000256" key="1">
    <source>
        <dbReference type="SAM" id="MobiDB-lite"/>
    </source>
</evidence>
<name>A0A2V5K6F9_9BACL</name>
<gene>
    <name evidence="2" type="ORF">DLM86_10460</name>
</gene>
<protein>
    <submittedName>
        <fullName evidence="2">Uncharacterized protein</fullName>
    </submittedName>
</protein>
<keyword evidence="3" id="KW-1185">Reference proteome</keyword>
<dbReference type="AlphaFoldDB" id="A0A2V5K6F9"/>
<comment type="caution">
    <text evidence="2">The sequence shown here is derived from an EMBL/GenBank/DDBJ whole genome shotgun (WGS) entry which is preliminary data.</text>
</comment>
<evidence type="ECO:0000313" key="2">
    <source>
        <dbReference type="EMBL" id="PYI54961.1"/>
    </source>
</evidence>